<dbReference type="SMART" id="SM01012">
    <property type="entry name" value="ANTAR"/>
    <property type="match status" value="1"/>
</dbReference>
<reference evidence="6 7" key="1">
    <citation type="submission" date="2016-07" db="EMBL/GenBank/DDBJ databases">
        <title>Draft genome sequence of Prauserella sp. YIM 121212, isolated from alkaline soil.</title>
        <authorList>
            <person name="Ruckert C."/>
            <person name="Albersmeier A."/>
            <person name="Jiang C.-L."/>
            <person name="Jiang Y."/>
            <person name="Kalinowski J."/>
            <person name="Schneider O."/>
            <person name="Winkler A."/>
            <person name="Zotchev S.B."/>
        </authorList>
    </citation>
    <scope>NUCLEOTIDE SEQUENCE [LARGE SCALE GENOMIC DNA]</scope>
    <source>
        <strain evidence="6 7">YIM 121212</strain>
    </source>
</reference>
<dbReference type="InterPro" id="IPR011006">
    <property type="entry name" value="CheY-like_superfamily"/>
</dbReference>
<organism evidence="6 7">
    <name type="scientific">Prauserella flavalba</name>
    <dbReference type="NCBI Taxonomy" id="1477506"/>
    <lineage>
        <taxon>Bacteria</taxon>
        <taxon>Bacillati</taxon>
        <taxon>Actinomycetota</taxon>
        <taxon>Actinomycetes</taxon>
        <taxon>Pseudonocardiales</taxon>
        <taxon>Pseudonocardiaceae</taxon>
        <taxon>Prauserella</taxon>
    </lineage>
</organism>
<keyword evidence="4" id="KW-0804">Transcription</keyword>
<dbReference type="OrthoDB" id="3683444at2"/>
<evidence type="ECO:0000256" key="4">
    <source>
        <dbReference type="ARBA" id="ARBA00023163"/>
    </source>
</evidence>
<dbReference type="Pfam" id="PF13185">
    <property type="entry name" value="GAF_2"/>
    <property type="match status" value="1"/>
</dbReference>
<evidence type="ECO:0000313" key="7">
    <source>
        <dbReference type="Proteomes" id="UP000247892"/>
    </source>
</evidence>
<proteinExistence type="predicted"/>
<keyword evidence="2" id="KW-0418">Kinase</keyword>
<keyword evidence="7" id="KW-1185">Reference proteome</keyword>
<keyword evidence="3" id="KW-0805">Transcription regulation</keyword>
<dbReference type="InterPro" id="IPR005561">
    <property type="entry name" value="ANTAR"/>
</dbReference>
<dbReference type="EMBL" id="MASU01000009">
    <property type="protein sequence ID" value="PXY28606.1"/>
    <property type="molecule type" value="Genomic_DNA"/>
</dbReference>
<dbReference type="SUPFAM" id="SSF52172">
    <property type="entry name" value="CheY-like"/>
    <property type="match status" value="1"/>
</dbReference>
<comment type="caution">
    <text evidence="6">The sequence shown here is derived from an EMBL/GenBank/DDBJ whole genome shotgun (WGS) entry which is preliminary data.</text>
</comment>
<sequence>MTASQRQVAHVFVELADTLVDDFDLLAFLHLLATRCKDTLEVDAVGVLLADHNGTLNTVAASSERARLLELFQLQNDEGPCLDCYRGAAPVHAADLAAERGRWPRFVAVAEAEGFASSHALPLRLRDDVIGALNIFGTRPGRLADELLAIGQALADIATIGILQERTARDRGLLARQLQAALDSRILIEQAKGVLSERLGSGVDEAFAVLRDYARSHNRRLREVARAVVDNDPGVTDIA</sequence>
<dbReference type="PIRSF" id="PIRSF036625">
    <property type="entry name" value="GAF_ANTAR"/>
    <property type="match status" value="1"/>
</dbReference>
<evidence type="ECO:0000256" key="1">
    <source>
        <dbReference type="ARBA" id="ARBA00022679"/>
    </source>
</evidence>
<dbReference type="GO" id="GO:0016301">
    <property type="term" value="F:kinase activity"/>
    <property type="evidence" value="ECO:0007669"/>
    <property type="project" value="UniProtKB-KW"/>
</dbReference>
<dbReference type="InterPro" id="IPR003018">
    <property type="entry name" value="GAF"/>
</dbReference>
<accession>A0A318LND9</accession>
<dbReference type="GO" id="GO:0003723">
    <property type="term" value="F:RNA binding"/>
    <property type="evidence" value="ECO:0007669"/>
    <property type="project" value="InterPro"/>
</dbReference>
<gene>
    <name evidence="6" type="ORF">BA062_22345</name>
</gene>
<protein>
    <submittedName>
        <fullName evidence="6">Transcriptional regulator</fullName>
    </submittedName>
</protein>
<dbReference type="Proteomes" id="UP000247892">
    <property type="component" value="Unassembled WGS sequence"/>
</dbReference>
<dbReference type="InterPro" id="IPR036388">
    <property type="entry name" value="WH-like_DNA-bd_sf"/>
</dbReference>
<feature type="domain" description="ANTAR" evidence="5">
    <location>
        <begin position="168"/>
        <end position="229"/>
    </location>
</feature>
<evidence type="ECO:0000313" key="6">
    <source>
        <dbReference type="EMBL" id="PXY28606.1"/>
    </source>
</evidence>
<dbReference type="RefSeq" id="WP_110339926.1">
    <property type="nucleotide sequence ID" value="NZ_JBHVKT010000058.1"/>
</dbReference>
<dbReference type="PROSITE" id="PS50921">
    <property type="entry name" value="ANTAR"/>
    <property type="match status" value="1"/>
</dbReference>
<keyword evidence="1" id="KW-0808">Transferase</keyword>
<dbReference type="Gene3D" id="1.10.10.10">
    <property type="entry name" value="Winged helix-like DNA-binding domain superfamily/Winged helix DNA-binding domain"/>
    <property type="match status" value="1"/>
</dbReference>
<evidence type="ECO:0000256" key="3">
    <source>
        <dbReference type="ARBA" id="ARBA00023015"/>
    </source>
</evidence>
<dbReference type="InterPro" id="IPR012074">
    <property type="entry name" value="GAF_ANTAR"/>
</dbReference>
<evidence type="ECO:0000256" key="2">
    <source>
        <dbReference type="ARBA" id="ARBA00022777"/>
    </source>
</evidence>
<dbReference type="InterPro" id="IPR029016">
    <property type="entry name" value="GAF-like_dom_sf"/>
</dbReference>
<name>A0A318LND9_9PSEU</name>
<evidence type="ECO:0000259" key="5">
    <source>
        <dbReference type="PROSITE" id="PS50921"/>
    </source>
</evidence>
<dbReference type="SUPFAM" id="SSF55781">
    <property type="entry name" value="GAF domain-like"/>
    <property type="match status" value="1"/>
</dbReference>
<dbReference type="Gene3D" id="3.30.450.40">
    <property type="match status" value="1"/>
</dbReference>
<dbReference type="AlphaFoldDB" id="A0A318LND9"/>
<dbReference type="Pfam" id="PF03861">
    <property type="entry name" value="ANTAR"/>
    <property type="match status" value="1"/>
</dbReference>